<dbReference type="Proteomes" id="UP000469011">
    <property type="component" value="Unassembled WGS sequence"/>
</dbReference>
<evidence type="ECO:0000313" key="1">
    <source>
        <dbReference type="EMBL" id="NDW03920.1"/>
    </source>
</evidence>
<dbReference type="AlphaFoldDB" id="A0A6N9SXV5"/>
<dbReference type="RefSeq" id="WP_163461783.1">
    <property type="nucleotide sequence ID" value="NZ_JAAAMG010000003.1"/>
</dbReference>
<protein>
    <recommendedName>
        <fullName evidence="3">BrnA antitoxin of type II toxin-antitoxin system</fullName>
    </recommendedName>
</protein>
<organism evidence="1 2">
    <name type="scientific">Jiella pacifica</name>
    <dbReference type="NCBI Taxonomy" id="2696469"/>
    <lineage>
        <taxon>Bacteria</taxon>
        <taxon>Pseudomonadati</taxon>
        <taxon>Pseudomonadota</taxon>
        <taxon>Alphaproteobacteria</taxon>
        <taxon>Hyphomicrobiales</taxon>
        <taxon>Aurantimonadaceae</taxon>
        <taxon>Jiella</taxon>
    </lineage>
</organism>
<evidence type="ECO:0000313" key="2">
    <source>
        <dbReference type="Proteomes" id="UP000469011"/>
    </source>
</evidence>
<evidence type="ECO:0008006" key="3">
    <source>
        <dbReference type="Google" id="ProtNLM"/>
    </source>
</evidence>
<reference evidence="1 2" key="1">
    <citation type="submission" date="2020-01" db="EMBL/GenBank/DDBJ databases">
        <title>Jiella pacifica sp. nov.</title>
        <authorList>
            <person name="Xue Z."/>
            <person name="Zhu S."/>
            <person name="Chen J."/>
            <person name="Yang J."/>
        </authorList>
    </citation>
    <scope>NUCLEOTIDE SEQUENCE [LARGE SCALE GENOMIC DNA]</scope>
    <source>
        <strain evidence="1 2">40Bstr34</strain>
    </source>
</reference>
<dbReference type="Pfam" id="PF14384">
    <property type="entry name" value="BrnA_antitoxin"/>
    <property type="match status" value="1"/>
</dbReference>
<comment type="caution">
    <text evidence="1">The sequence shown here is derived from an EMBL/GenBank/DDBJ whole genome shotgun (WGS) entry which is preliminary data.</text>
</comment>
<accession>A0A6N9SXV5</accession>
<dbReference type="InterPro" id="IPR025528">
    <property type="entry name" value="BrnA_antitoxin"/>
</dbReference>
<proteinExistence type="predicted"/>
<gene>
    <name evidence="1" type="ORF">GTK09_05705</name>
</gene>
<keyword evidence="2" id="KW-1185">Reference proteome</keyword>
<name>A0A6N9SXV5_9HYPH</name>
<dbReference type="EMBL" id="JAAAMG010000003">
    <property type="protein sequence ID" value="NDW03920.1"/>
    <property type="molecule type" value="Genomic_DNA"/>
</dbReference>
<sequence length="96" mass="10800">MNGKPEKSDQDWFDPDDGIELTEEQLDRAEYAIGDKIIRPARGTLTQTYATATVPAREEISLSVDQDLANALRATGPDWQSKAADALREWLDHRRS</sequence>